<protein>
    <submittedName>
        <fullName evidence="1">Hypothetical phage protein</fullName>
    </submittedName>
</protein>
<gene>
    <name evidence="1" type="ordered locus">YE1653</name>
</gene>
<accession>A1JND0</accession>
<evidence type="ECO:0000313" key="1">
    <source>
        <dbReference type="EMBL" id="CAL11728.1"/>
    </source>
</evidence>
<evidence type="ECO:0000313" key="2">
    <source>
        <dbReference type="Proteomes" id="UP000000642"/>
    </source>
</evidence>
<dbReference type="KEGG" id="yen:YE1653"/>
<dbReference type="AlphaFoldDB" id="A1JND0"/>
<dbReference type="HOGENOM" id="CLU_194690_0_0_6"/>
<organism evidence="1 2">
    <name type="scientific">Yersinia enterocolitica serotype O:8 / biotype 1B (strain NCTC 13174 / 8081)</name>
    <dbReference type="NCBI Taxonomy" id="393305"/>
    <lineage>
        <taxon>Bacteria</taxon>
        <taxon>Pseudomonadati</taxon>
        <taxon>Pseudomonadota</taxon>
        <taxon>Gammaproteobacteria</taxon>
        <taxon>Enterobacterales</taxon>
        <taxon>Yersiniaceae</taxon>
        <taxon>Yersinia</taxon>
    </lineage>
</organism>
<name>A1JND0_YERE8</name>
<sequence>MLFPHLLLHLPLCCRRCAMYDDTPCDVEELIDHCRALIYAIISVDRADAKEILSLILWQQIDALHSTYLRDSEEPLELAFTL</sequence>
<dbReference type="PATRIC" id="fig|393305.7.peg.1793"/>
<dbReference type="OrthoDB" id="6467005at2"/>
<dbReference type="Proteomes" id="UP000000642">
    <property type="component" value="Chromosome"/>
</dbReference>
<dbReference type="eggNOG" id="ENOG5030QTU">
    <property type="taxonomic scope" value="Bacteria"/>
</dbReference>
<reference evidence="1 2" key="1">
    <citation type="journal article" date="2006" name="PLoS Genet.">
        <title>The complete genome sequence and comparative genome analysis of the high pathogenicity Yersinia enterocolitica strain 8081.</title>
        <authorList>
            <person name="Thomson N.R."/>
            <person name="Howard S."/>
            <person name="Wren B.W."/>
            <person name="Holden M.T.G."/>
            <person name="Crossman L."/>
            <person name="Challis G.L."/>
            <person name="Churcher C."/>
            <person name="Mungall K."/>
            <person name="Brooks K."/>
            <person name="Chillingworth T."/>
            <person name="Feltwell T."/>
            <person name="Abdellah Z."/>
            <person name="Hauser H."/>
            <person name="Jagels K."/>
            <person name="Maddison M."/>
            <person name="Moule S."/>
            <person name="Sanders M."/>
            <person name="Whitehead S."/>
            <person name="Quail M.A."/>
            <person name="Dougan G."/>
            <person name="Parkhill J."/>
            <person name="Prentice M.B."/>
        </authorList>
    </citation>
    <scope>NUCLEOTIDE SEQUENCE [LARGE SCALE GENOMIC DNA]</scope>
    <source>
        <strain evidence="2">NCTC 13174 / 8081</strain>
    </source>
</reference>
<dbReference type="EMBL" id="AM286415">
    <property type="protein sequence ID" value="CAL11728.1"/>
    <property type="molecule type" value="Genomic_DNA"/>
</dbReference>
<proteinExistence type="predicted"/>